<keyword evidence="3" id="KW-0489">Methyltransferase</keyword>
<dbReference type="GO" id="GO:0032259">
    <property type="term" value="P:methylation"/>
    <property type="evidence" value="ECO:0007669"/>
    <property type="project" value="UniProtKB-KW"/>
</dbReference>
<dbReference type="CDD" id="cd02440">
    <property type="entry name" value="AdoMet_MTases"/>
    <property type="match status" value="1"/>
</dbReference>
<dbReference type="Proteomes" id="UP000502706">
    <property type="component" value="Chromosome"/>
</dbReference>
<evidence type="ECO:0000259" key="2">
    <source>
        <dbReference type="Pfam" id="PF08241"/>
    </source>
</evidence>
<keyword evidence="3" id="KW-0808">Transferase</keyword>
<accession>A0A6G8PWP8</accession>
<evidence type="ECO:0000313" key="4">
    <source>
        <dbReference type="Proteomes" id="UP000502706"/>
    </source>
</evidence>
<feature type="region of interest" description="Disordered" evidence="1">
    <location>
        <begin position="1"/>
        <end position="75"/>
    </location>
</feature>
<dbReference type="PANTHER" id="PTHR43591">
    <property type="entry name" value="METHYLTRANSFERASE"/>
    <property type="match status" value="1"/>
</dbReference>
<dbReference type="InterPro" id="IPR013216">
    <property type="entry name" value="Methyltransf_11"/>
</dbReference>
<dbReference type="SUPFAM" id="SSF53335">
    <property type="entry name" value="S-adenosyl-L-methionine-dependent methyltransferases"/>
    <property type="match status" value="1"/>
</dbReference>
<keyword evidence="4" id="KW-1185">Reference proteome</keyword>
<dbReference type="EMBL" id="CP045121">
    <property type="protein sequence ID" value="QIN78613.1"/>
    <property type="molecule type" value="Genomic_DNA"/>
</dbReference>
<dbReference type="Pfam" id="PF08241">
    <property type="entry name" value="Methyltransf_11"/>
    <property type="match status" value="1"/>
</dbReference>
<organism evidence="3 4">
    <name type="scientific">Rubrobacter marinus</name>
    <dbReference type="NCBI Taxonomy" id="2653852"/>
    <lineage>
        <taxon>Bacteria</taxon>
        <taxon>Bacillati</taxon>
        <taxon>Actinomycetota</taxon>
        <taxon>Rubrobacteria</taxon>
        <taxon>Rubrobacterales</taxon>
        <taxon>Rubrobacteraceae</taxon>
        <taxon>Rubrobacter</taxon>
    </lineage>
</organism>
<dbReference type="Gene3D" id="3.40.50.150">
    <property type="entry name" value="Vaccinia Virus protein VP39"/>
    <property type="match status" value="1"/>
</dbReference>
<proteinExistence type="predicted"/>
<dbReference type="PANTHER" id="PTHR43591:SF24">
    <property type="entry name" value="2-METHOXY-6-POLYPRENYL-1,4-BENZOQUINOL METHYLASE, MITOCHONDRIAL"/>
    <property type="match status" value="1"/>
</dbReference>
<dbReference type="GO" id="GO:0008757">
    <property type="term" value="F:S-adenosylmethionine-dependent methyltransferase activity"/>
    <property type="evidence" value="ECO:0007669"/>
    <property type="project" value="InterPro"/>
</dbReference>
<feature type="domain" description="Methyltransferase type 11" evidence="2">
    <location>
        <begin position="150"/>
        <end position="250"/>
    </location>
</feature>
<name>A0A6G8PWP8_9ACTN</name>
<feature type="compositionally biased region" description="Low complexity" evidence="1">
    <location>
        <begin position="21"/>
        <end position="36"/>
    </location>
</feature>
<evidence type="ECO:0000256" key="1">
    <source>
        <dbReference type="SAM" id="MobiDB-lite"/>
    </source>
</evidence>
<reference evidence="3 4" key="1">
    <citation type="submission" date="2019-10" db="EMBL/GenBank/DDBJ databases">
        <title>Rubrobacter sp nov SCSIO 52915 isolated from a deep-sea sediment in the South China Sea.</title>
        <authorList>
            <person name="Chen R.W."/>
        </authorList>
    </citation>
    <scope>NUCLEOTIDE SEQUENCE [LARGE SCALE GENOMIC DNA]</scope>
    <source>
        <strain evidence="3 4">SCSIO 52915</strain>
    </source>
</reference>
<dbReference type="InterPro" id="IPR029063">
    <property type="entry name" value="SAM-dependent_MTases_sf"/>
</dbReference>
<evidence type="ECO:0000313" key="3">
    <source>
        <dbReference type="EMBL" id="QIN78613.1"/>
    </source>
</evidence>
<sequence length="309" mass="32944">MLRRAAGSSAPSSTRCAASTRAWAAGPRAAGAAKRVPPVPARDRAPRRRGRPGVDGGTEQDGYLTSGLARDPATGRTYPVKDGYLDLLGRRTGADNVANLTNFLPGAGRSYEPLWRRRSLTLLTGRKFANEQELVKIRDLVRVERGGLYLDLGCSAGLYSRGLAASLGDRGDVLGIDISPSMLKEAARRTRALRPGAVPSLARADAEALPFADGAFAGAVCGGSLNEFGDPARVLRETRRVLAPGGRIAIMGLLRAASPRGRRLQRFLSTGGIRFFEEAQVTSLLDHAGFDPDPLEVHNVVFFAGATRR</sequence>
<dbReference type="KEGG" id="rmar:GBA65_08860"/>
<dbReference type="AlphaFoldDB" id="A0A6G8PWP8"/>
<protein>
    <submittedName>
        <fullName evidence="3">Methyltransferase domain-containing protein</fullName>
    </submittedName>
</protein>
<gene>
    <name evidence="3" type="ORF">GBA65_08860</name>
</gene>